<dbReference type="PANTHER" id="PTHR30273:SF2">
    <property type="entry name" value="PROTEIN FECR"/>
    <property type="match status" value="1"/>
</dbReference>
<feature type="domain" description="FecR N-terminal" evidence="3">
    <location>
        <begin position="14"/>
        <end position="55"/>
    </location>
</feature>
<dbReference type="EMBL" id="CP063231">
    <property type="protein sequence ID" value="URL57058.1"/>
    <property type="molecule type" value="Genomic_DNA"/>
</dbReference>
<dbReference type="PANTHER" id="PTHR30273">
    <property type="entry name" value="PERIPLASMIC SIGNAL SENSOR AND SIGMA FACTOR ACTIVATOR FECR-RELATED"/>
    <property type="match status" value="1"/>
</dbReference>
<gene>
    <name evidence="4" type="ORF">IM816_10340</name>
</gene>
<dbReference type="Gene3D" id="3.55.50.30">
    <property type="match status" value="1"/>
</dbReference>
<evidence type="ECO:0000259" key="2">
    <source>
        <dbReference type="Pfam" id="PF04773"/>
    </source>
</evidence>
<accession>A0ABY4SZR5</accession>
<keyword evidence="1" id="KW-1133">Transmembrane helix</keyword>
<dbReference type="PIRSF" id="PIRSF018266">
    <property type="entry name" value="FecR"/>
    <property type="match status" value="1"/>
</dbReference>
<protein>
    <submittedName>
        <fullName evidence="4">DUF4880 domain-containing protein</fullName>
    </submittedName>
</protein>
<feature type="transmembrane region" description="Helical" evidence="1">
    <location>
        <begin position="89"/>
        <end position="109"/>
    </location>
</feature>
<dbReference type="Pfam" id="PF16220">
    <property type="entry name" value="DUF4880"/>
    <property type="match status" value="1"/>
</dbReference>
<feature type="domain" description="FecR protein" evidence="2">
    <location>
        <begin position="123"/>
        <end position="215"/>
    </location>
</feature>
<reference evidence="4" key="1">
    <citation type="submission" date="2020-10" db="EMBL/GenBank/DDBJ databases">
        <title>Whole-genome sequence of Luteibacter sp. EIF3.</title>
        <authorList>
            <person name="Friedrich I."/>
            <person name="Hertel R."/>
            <person name="Daniel R."/>
        </authorList>
    </citation>
    <scope>NUCLEOTIDE SEQUENCE</scope>
    <source>
        <strain evidence="4">EIF3</strain>
    </source>
</reference>
<evidence type="ECO:0000313" key="5">
    <source>
        <dbReference type="Proteomes" id="UP001056681"/>
    </source>
</evidence>
<name>A0ABY4SZR5_9GAMM</name>
<dbReference type="Proteomes" id="UP001056681">
    <property type="component" value="Chromosome"/>
</dbReference>
<proteinExistence type="predicted"/>
<dbReference type="InterPro" id="IPR006860">
    <property type="entry name" value="FecR"/>
</dbReference>
<keyword evidence="5" id="KW-1185">Reference proteome</keyword>
<evidence type="ECO:0000256" key="1">
    <source>
        <dbReference type="SAM" id="Phobius"/>
    </source>
</evidence>
<dbReference type="InterPro" id="IPR032623">
    <property type="entry name" value="FecR_N"/>
</dbReference>
<keyword evidence="1" id="KW-0812">Transmembrane</keyword>
<sequence>MNDMGSTGIQESERQARAWLVHLTSGAATREDGEAFRRWCLSSAQHAEAFARTRQMWEALGPAIAMHEENARRTARVPPRHGIRMNRRAFLAAAVSASVAAVFVGRYGLDLGLDLGADRDASRWRTAVGEQRSVSVAPGVVVDMNTSSDIGLRGGDARGAHLRLHSGEAVVRIDASRTSPFVVELAEGRIVSAPGTSFAIRCIDDEAAVTCLDGETRLSVGASDVVVKPSQQVAFDARGVSAPTAVNPDTALSWRNKVLIYDNQPLADVVADINRYRPGRIVITDRTLGARRVHARFTLDQMADVATLIQDAYGAHATHLPGGWVLLS</sequence>
<evidence type="ECO:0000313" key="4">
    <source>
        <dbReference type="EMBL" id="URL57058.1"/>
    </source>
</evidence>
<dbReference type="Gene3D" id="2.60.120.1440">
    <property type="match status" value="1"/>
</dbReference>
<organism evidence="4 5">
    <name type="scientific">Luteibacter flocculans</name>
    <dbReference type="NCBI Taxonomy" id="2780091"/>
    <lineage>
        <taxon>Bacteria</taxon>
        <taxon>Pseudomonadati</taxon>
        <taxon>Pseudomonadota</taxon>
        <taxon>Gammaproteobacteria</taxon>
        <taxon>Lysobacterales</taxon>
        <taxon>Rhodanobacteraceae</taxon>
        <taxon>Luteibacter</taxon>
    </lineage>
</organism>
<dbReference type="Pfam" id="PF04773">
    <property type="entry name" value="FecR"/>
    <property type="match status" value="1"/>
</dbReference>
<evidence type="ECO:0000259" key="3">
    <source>
        <dbReference type="Pfam" id="PF16220"/>
    </source>
</evidence>
<keyword evidence="1" id="KW-0472">Membrane</keyword>
<dbReference type="InterPro" id="IPR012373">
    <property type="entry name" value="Ferrdict_sens_TM"/>
</dbReference>